<reference evidence="1" key="1">
    <citation type="submission" date="2020-08" db="EMBL/GenBank/DDBJ databases">
        <title>Multicomponent nature underlies the extraordinary mechanical properties of spider dragline silk.</title>
        <authorList>
            <person name="Kono N."/>
            <person name="Nakamura H."/>
            <person name="Mori M."/>
            <person name="Yoshida Y."/>
            <person name="Ohtoshi R."/>
            <person name="Malay A.D."/>
            <person name="Moran D.A.P."/>
            <person name="Tomita M."/>
            <person name="Numata K."/>
            <person name="Arakawa K."/>
        </authorList>
    </citation>
    <scope>NUCLEOTIDE SEQUENCE</scope>
</reference>
<sequence>MAFAEQRMKIKFSVRLVKSDTSIHGILKLGHGSDTLSETRDFDWHRCFREGRENFEDDGCFGCPQTSRTAENIEKVSAVVREKRL</sequence>
<dbReference type="PANTHER" id="PTHR46060:SF3">
    <property type="entry name" value="PROTEIN GVQW3"/>
    <property type="match status" value="1"/>
</dbReference>
<gene>
    <name evidence="1" type="ORF">TNCV_4844781</name>
</gene>
<dbReference type="PANTHER" id="PTHR46060">
    <property type="entry name" value="MARINER MOS1 TRANSPOSASE-LIKE PROTEIN"/>
    <property type="match status" value="1"/>
</dbReference>
<comment type="caution">
    <text evidence="1">The sequence shown here is derived from an EMBL/GenBank/DDBJ whole genome shotgun (WGS) entry which is preliminary data.</text>
</comment>
<dbReference type="Proteomes" id="UP000887159">
    <property type="component" value="Unassembled WGS sequence"/>
</dbReference>
<proteinExistence type="predicted"/>
<protein>
    <submittedName>
        <fullName evidence="1">Uncharacterized protein</fullName>
    </submittedName>
</protein>
<dbReference type="EMBL" id="BMAU01021435">
    <property type="protein sequence ID" value="GFY36106.1"/>
    <property type="molecule type" value="Genomic_DNA"/>
</dbReference>
<accession>A0A8X7BL87</accession>
<organism evidence="1 2">
    <name type="scientific">Trichonephila clavipes</name>
    <name type="common">Golden silk orbweaver</name>
    <name type="synonym">Nephila clavipes</name>
    <dbReference type="NCBI Taxonomy" id="2585209"/>
    <lineage>
        <taxon>Eukaryota</taxon>
        <taxon>Metazoa</taxon>
        <taxon>Ecdysozoa</taxon>
        <taxon>Arthropoda</taxon>
        <taxon>Chelicerata</taxon>
        <taxon>Arachnida</taxon>
        <taxon>Araneae</taxon>
        <taxon>Araneomorphae</taxon>
        <taxon>Entelegynae</taxon>
        <taxon>Araneoidea</taxon>
        <taxon>Nephilidae</taxon>
        <taxon>Trichonephila</taxon>
    </lineage>
</organism>
<evidence type="ECO:0000313" key="1">
    <source>
        <dbReference type="EMBL" id="GFY36106.1"/>
    </source>
</evidence>
<dbReference type="InterPro" id="IPR052709">
    <property type="entry name" value="Transposase-MT_Hybrid"/>
</dbReference>
<dbReference type="AlphaFoldDB" id="A0A8X7BL87"/>
<keyword evidence="2" id="KW-1185">Reference proteome</keyword>
<evidence type="ECO:0000313" key="2">
    <source>
        <dbReference type="Proteomes" id="UP000887159"/>
    </source>
</evidence>
<name>A0A8X7BL87_TRICX</name>